<keyword evidence="3 7" id="KW-1134">Transmembrane beta strand</keyword>
<sequence>MKKNSNVVGKRRFLFLLFLIFTTQISLNAYSQERKITFSLKNASLKEIISEIRKNSDYDFVYRDVNLESFARQDVAFKDATVGQILTDCLKGTNLGYEINGKTIIIRKKAVKEEGKSRVITGKVTDEQGNVLPGVTVMIKGTSLGAATNPDGEYRLEIPSGGAQVLVFSFVGMKSQEIILGSQSQINVKLKEDAEELEDVVVTGYFNKSKESFTGAVTSVKREELRKFGNVNLIEALKMVDPSFKIKENNARGSDPNSLPDFFVRGESSFMGNSNIPTFIVDGYEVTLQRVFDMDMDRIESLTILKDASATILYGSRAANGVVVIETRRPASGKFAISYSNRTSLSIADLSDYDLMNAREKLEYEQKAGLFDYTSVPSMEVEEYIKSNVSKGVNTDWLAQPVRNAVSHSHSLYLEGGSDAVIYGLGANYNRNNGVMKKSYREVLGVSFDLTYRVREKINIRNSFEFSQTKVQNSPYGSFADYAAANPYNPIYGEDGKLVKTYPVHIGLSKKSSEPQYQNPIYNSRLPYKDEESLQTITDNLKIDYFFTPTLRLMGSISLTKTIGTSDKYLSPEHSSFVNESDAAKKGSYKQGLNKSFSYNINTTLNYTLQIDKHTLFSGIGLNVVDNQSSASSFEATGFMDERFNEVQFAATYLDGGRPGGSEGTDRMVGFFGNINYSYDNRYFADFSGRIDGSSKYGKDKRFAPLWSVGVGWNLNNESFLKNAAWLSRLTVRGSIGLTGNQNFDPYVARTTLEYKDGFYYQSLGASFITYGNDKLEWQRSQKRNIGLDLEVMQRRLTVRFDYYNDLTSGLLLPVSVAPSLGFSSYTENFGEQRNKGYEFDLNAVIIRKKNFDWAVNISGTHNENSIEKISNALRALNDESNALETDQTKAIAMYEEGESLNAIKVVRSLGINPANGKELYLTREGKITEEWDYRDKIVAGCTDAKLEGNIGTNVIWKNFSLNLLFNYSFGGQVYNSTLAERVEGADPTTNADKRVLGERWQKVGDYTFYKDIADRTVSKASSRFVQDNNYLELSNISISYRFAPELLRKVGVSALRLGLNSSNLFYVSTVKRERGIEYPFARQFTFSLNLNF</sequence>
<dbReference type="Pfam" id="PF13715">
    <property type="entry name" value="CarbopepD_reg_2"/>
    <property type="match status" value="1"/>
</dbReference>
<evidence type="ECO:0000256" key="3">
    <source>
        <dbReference type="ARBA" id="ARBA00022452"/>
    </source>
</evidence>
<dbReference type="AlphaFoldDB" id="A0A412WUJ1"/>
<dbReference type="InterPro" id="IPR037066">
    <property type="entry name" value="Plug_dom_sf"/>
</dbReference>
<evidence type="ECO:0000256" key="6">
    <source>
        <dbReference type="ARBA" id="ARBA00023237"/>
    </source>
</evidence>
<dbReference type="EMBL" id="QRZA01000044">
    <property type="protein sequence ID" value="RGV30920.1"/>
    <property type="molecule type" value="Genomic_DNA"/>
</dbReference>
<dbReference type="InterPro" id="IPR039426">
    <property type="entry name" value="TonB-dep_rcpt-like"/>
</dbReference>
<keyword evidence="4 7" id="KW-0812">Transmembrane</keyword>
<evidence type="ECO:0000256" key="4">
    <source>
        <dbReference type="ARBA" id="ARBA00022692"/>
    </source>
</evidence>
<evidence type="ECO:0000256" key="1">
    <source>
        <dbReference type="ARBA" id="ARBA00004571"/>
    </source>
</evidence>
<comment type="subcellular location">
    <subcellularLocation>
        <location evidence="1 7">Cell outer membrane</location>
        <topology evidence="1 7">Multi-pass membrane protein</topology>
    </subcellularLocation>
</comment>
<evidence type="ECO:0000313" key="11">
    <source>
        <dbReference type="Proteomes" id="UP000283589"/>
    </source>
</evidence>
<dbReference type="GO" id="GO:0009279">
    <property type="term" value="C:cell outer membrane"/>
    <property type="evidence" value="ECO:0007669"/>
    <property type="project" value="UniProtKB-SubCell"/>
</dbReference>
<dbReference type="Gene3D" id="2.60.40.1120">
    <property type="entry name" value="Carboxypeptidase-like, regulatory domain"/>
    <property type="match status" value="1"/>
</dbReference>
<dbReference type="Pfam" id="PF07715">
    <property type="entry name" value="Plug"/>
    <property type="match status" value="1"/>
</dbReference>
<keyword evidence="5 7" id="KW-0472">Membrane</keyword>
<comment type="similarity">
    <text evidence="7">Belongs to the TonB-dependent receptor family.</text>
</comment>
<comment type="caution">
    <text evidence="10">The sequence shown here is derived from an EMBL/GenBank/DDBJ whole genome shotgun (WGS) entry which is preliminary data.</text>
</comment>
<dbReference type="InterPro" id="IPR012910">
    <property type="entry name" value="Plug_dom"/>
</dbReference>
<feature type="domain" description="TonB-dependent receptor plug" evidence="9">
    <location>
        <begin position="210"/>
        <end position="322"/>
    </location>
</feature>
<dbReference type="NCBIfam" id="TIGR04056">
    <property type="entry name" value="OMP_RagA_SusC"/>
    <property type="match status" value="1"/>
</dbReference>
<dbReference type="SUPFAM" id="SSF56935">
    <property type="entry name" value="Porins"/>
    <property type="match status" value="1"/>
</dbReference>
<dbReference type="Pfam" id="PF07660">
    <property type="entry name" value="STN"/>
    <property type="match status" value="1"/>
</dbReference>
<evidence type="ECO:0000259" key="8">
    <source>
        <dbReference type="Pfam" id="PF07660"/>
    </source>
</evidence>
<keyword evidence="6 7" id="KW-0998">Cell outer membrane</keyword>
<evidence type="ECO:0000313" key="10">
    <source>
        <dbReference type="EMBL" id="RGV30920.1"/>
    </source>
</evidence>
<gene>
    <name evidence="10" type="ORF">DWW18_19405</name>
</gene>
<proteinExistence type="inferred from homology"/>
<dbReference type="PROSITE" id="PS52016">
    <property type="entry name" value="TONB_DEPENDENT_REC_3"/>
    <property type="match status" value="1"/>
</dbReference>
<dbReference type="SUPFAM" id="SSF49464">
    <property type="entry name" value="Carboxypeptidase regulatory domain-like"/>
    <property type="match status" value="1"/>
</dbReference>
<dbReference type="Proteomes" id="UP000283589">
    <property type="component" value="Unassembled WGS sequence"/>
</dbReference>
<keyword evidence="2 7" id="KW-0813">Transport</keyword>
<dbReference type="InterPro" id="IPR023997">
    <property type="entry name" value="TonB-dep_OMP_SusC/RagA_CS"/>
</dbReference>
<evidence type="ECO:0000256" key="5">
    <source>
        <dbReference type="ARBA" id="ARBA00023136"/>
    </source>
</evidence>
<dbReference type="InterPro" id="IPR023996">
    <property type="entry name" value="TonB-dep_OMP_SusC/RagA"/>
</dbReference>
<evidence type="ECO:0000256" key="2">
    <source>
        <dbReference type="ARBA" id="ARBA00022448"/>
    </source>
</evidence>
<dbReference type="InterPro" id="IPR008969">
    <property type="entry name" value="CarboxyPept-like_regulatory"/>
</dbReference>
<dbReference type="NCBIfam" id="TIGR04057">
    <property type="entry name" value="SusC_RagA_signa"/>
    <property type="match status" value="1"/>
</dbReference>
<dbReference type="RefSeq" id="WP_118261525.1">
    <property type="nucleotide sequence ID" value="NZ_CALBWO010000042.1"/>
</dbReference>
<organism evidence="10 11">
    <name type="scientific">Butyricimonas virosa</name>
    <dbReference type="NCBI Taxonomy" id="544645"/>
    <lineage>
        <taxon>Bacteria</taxon>
        <taxon>Pseudomonadati</taxon>
        <taxon>Bacteroidota</taxon>
        <taxon>Bacteroidia</taxon>
        <taxon>Bacteroidales</taxon>
        <taxon>Odoribacteraceae</taxon>
        <taxon>Butyricimonas</taxon>
    </lineage>
</organism>
<protein>
    <submittedName>
        <fullName evidence="10">SusC/RagA family TonB-linked outer membrane protein</fullName>
    </submittedName>
</protein>
<dbReference type="Gene3D" id="2.40.170.20">
    <property type="entry name" value="TonB-dependent receptor, beta-barrel domain"/>
    <property type="match status" value="1"/>
</dbReference>
<dbReference type="InterPro" id="IPR036942">
    <property type="entry name" value="Beta-barrel_TonB_sf"/>
</dbReference>
<name>A0A412WUJ1_9BACT</name>
<evidence type="ECO:0000256" key="7">
    <source>
        <dbReference type="PROSITE-ProRule" id="PRU01360"/>
    </source>
</evidence>
<feature type="domain" description="Secretin/TonB short N-terminal" evidence="8">
    <location>
        <begin position="58"/>
        <end position="109"/>
    </location>
</feature>
<dbReference type="InterPro" id="IPR011662">
    <property type="entry name" value="Secretin/TonB_short_N"/>
</dbReference>
<reference evidence="10 11" key="1">
    <citation type="submission" date="2018-08" db="EMBL/GenBank/DDBJ databases">
        <title>A genome reference for cultivated species of the human gut microbiota.</title>
        <authorList>
            <person name="Zou Y."/>
            <person name="Xue W."/>
            <person name="Luo G."/>
        </authorList>
    </citation>
    <scope>NUCLEOTIDE SEQUENCE [LARGE SCALE GENOMIC DNA]</scope>
    <source>
        <strain evidence="10 11">AF14-49</strain>
    </source>
</reference>
<dbReference type="Gene3D" id="2.170.130.10">
    <property type="entry name" value="TonB-dependent receptor, plug domain"/>
    <property type="match status" value="1"/>
</dbReference>
<evidence type="ECO:0000259" key="9">
    <source>
        <dbReference type="Pfam" id="PF07715"/>
    </source>
</evidence>
<accession>A0A412WUJ1</accession>